<name>A0A2H0LSM0_9BACT</name>
<evidence type="ECO:0000259" key="7">
    <source>
        <dbReference type="PROSITE" id="PS50109"/>
    </source>
</evidence>
<feature type="region of interest" description="Disordered" evidence="6">
    <location>
        <begin position="85"/>
        <end position="114"/>
    </location>
</feature>
<feature type="domain" description="Histidine kinase" evidence="7">
    <location>
        <begin position="147"/>
        <end position="235"/>
    </location>
</feature>
<gene>
    <name evidence="8" type="ORF">COV74_00815</name>
</gene>
<evidence type="ECO:0000256" key="4">
    <source>
        <dbReference type="ARBA" id="ARBA00022777"/>
    </source>
</evidence>
<protein>
    <recommendedName>
        <fullName evidence="2">histidine kinase</fullName>
        <ecNumber evidence="2">2.7.13.3</ecNumber>
    </recommendedName>
</protein>
<evidence type="ECO:0000313" key="8">
    <source>
        <dbReference type="EMBL" id="PIQ87419.1"/>
    </source>
</evidence>
<proteinExistence type="predicted"/>
<dbReference type="PROSITE" id="PS50109">
    <property type="entry name" value="HIS_KIN"/>
    <property type="match status" value="1"/>
</dbReference>
<evidence type="ECO:0000313" key="9">
    <source>
        <dbReference type="Proteomes" id="UP000230859"/>
    </source>
</evidence>
<dbReference type="Proteomes" id="UP000230859">
    <property type="component" value="Unassembled WGS sequence"/>
</dbReference>
<comment type="caution">
    <text evidence="8">The sequence shown here is derived from an EMBL/GenBank/DDBJ whole genome shotgun (WGS) entry which is preliminary data.</text>
</comment>
<dbReference type="InterPro" id="IPR050736">
    <property type="entry name" value="Sensor_HK_Regulatory"/>
</dbReference>
<organism evidence="8 9">
    <name type="scientific">Candidatus Abzuiibacterium crystallinum</name>
    <dbReference type="NCBI Taxonomy" id="1974748"/>
    <lineage>
        <taxon>Bacteria</taxon>
        <taxon>Pseudomonadati</taxon>
        <taxon>Candidatus Omnitrophota</taxon>
        <taxon>Candidatus Abzuiibacterium</taxon>
    </lineage>
</organism>
<dbReference type="Gene3D" id="3.30.565.10">
    <property type="entry name" value="Histidine kinase-like ATPase, C-terminal domain"/>
    <property type="match status" value="1"/>
</dbReference>
<dbReference type="AlphaFoldDB" id="A0A2H0LSM0"/>
<dbReference type="GO" id="GO:0004673">
    <property type="term" value="F:protein histidine kinase activity"/>
    <property type="evidence" value="ECO:0007669"/>
    <property type="project" value="UniProtKB-EC"/>
</dbReference>
<dbReference type="InterPro" id="IPR036890">
    <property type="entry name" value="HATPase_C_sf"/>
</dbReference>
<feature type="region of interest" description="Disordered" evidence="6">
    <location>
        <begin position="13"/>
        <end position="38"/>
    </location>
</feature>
<dbReference type="InterPro" id="IPR004358">
    <property type="entry name" value="Sig_transdc_His_kin-like_C"/>
</dbReference>
<dbReference type="InterPro" id="IPR005467">
    <property type="entry name" value="His_kinase_dom"/>
</dbReference>
<dbReference type="PRINTS" id="PR00344">
    <property type="entry name" value="BCTRLSENSOR"/>
</dbReference>
<evidence type="ECO:0000256" key="5">
    <source>
        <dbReference type="ARBA" id="ARBA00023012"/>
    </source>
</evidence>
<keyword evidence="3" id="KW-0808">Transferase</keyword>
<dbReference type="EC" id="2.7.13.3" evidence="2"/>
<comment type="catalytic activity">
    <reaction evidence="1">
        <text>ATP + protein L-histidine = ADP + protein N-phospho-L-histidine.</text>
        <dbReference type="EC" id="2.7.13.3"/>
    </reaction>
</comment>
<keyword evidence="5" id="KW-0902">Two-component regulatory system</keyword>
<feature type="region of interest" description="Disordered" evidence="6">
    <location>
        <begin position="174"/>
        <end position="204"/>
    </location>
</feature>
<dbReference type="GO" id="GO:0000160">
    <property type="term" value="P:phosphorelay signal transduction system"/>
    <property type="evidence" value="ECO:0007669"/>
    <property type="project" value="UniProtKB-KW"/>
</dbReference>
<dbReference type="EMBL" id="PCVY01000009">
    <property type="protein sequence ID" value="PIQ87419.1"/>
    <property type="molecule type" value="Genomic_DNA"/>
</dbReference>
<dbReference type="SUPFAM" id="SSF55874">
    <property type="entry name" value="ATPase domain of HSP90 chaperone/DNA topoisomerase II/histidine kinase"/>
    <property type="match status" value="1"/>
</dbReference>
<sequence>MFSVQWSVKGNVSCPNKIPVPSPHASSGDLRSKISDPSTSLRVVSSVEPLKRFRQRTDPSFGGRCQVTGNRDKKCVIASEAPPLASLASGGKQSRNQDCHAPLHGARNDDPARSTPYAIKSRKPFDFAQPFDVAQGGEPVEPGAHASENKIEVSVSDTGTGISKDELKHIFKPFYTTKNQEGRPSEGGRVASGEPRQGRASLSSAAGTGLRLYIVKSLVEQNNGKITVESEAGKG</sequence>
<evidence type="ECO:0000256" key="6">
    <source>
        <dbReference type="SAM" id="MobiDB-lite"/>
    </source>
</evidence>
<dbReference type="PANTHER" id="PTHR43711:SF1">
    <property type="entry name" value="HISTIDINE KINASE 1"/>
    <property type="match status" value="1"/>
</dbReference>
<dbReference type="CDD" id="cd00075">
    <property type="entry name" value="HATPase"/>
    <property type="match status" value="1"/>
</dbReference>
<evidence type="ECO:0000256" key="1">
    <source>
        <dbReference type="ARBA" id="ARBA00000085"/>
    </source>
</evidence>
<dbReference type="PANTHER" id="PTHR43711">
    <property type="entry name" value="TWO-COMPONENT HISTIDINE KINASE"/>
    <property type="match status" value="1"/>
</dbReference>
<evidence type="ECO:0000256" key="3">
    <source>
        <dbReference type="ARBA" id="ARBA00022679"/>
    </source>
</evidence>
<dbReference type="Pfam" id="PF02518">
    <property type="entry name" value="HATPase_c"/>
    <property type="match status" value="1"/>
</dbReference>
<accession>A0A2H0LSM0</accession>
<feature type="non-terminal residue" evidence="8">
    <location>
        <position position="235"/>
    </location>
</feature>
<evidence type="ECO:0000256" key="2">
    <source>
        <dbReference type="ARBA" id="ARBA00012438"/>
    </source>
</evidence>
<dbReference type="InterPro" id="IPR003594">
    <property type="entry name" value="HATPase_dom"/>
</dbReference>
<keyword evidence="4" id="KW-0418">Kinase</keyword>
<feature type="region of interest" description="Disordered" evidence="6">
    <location>
        <begin position="135"/>
        <end position="157"/>
    </location>
</feature>
<reference evidence="8 9" key="1">
    <citation type="submission" date="2017-09" db="EMBL/GenBank/DDBJ databases">
        <title>Depth-based differentiation of microbial function through sediment-hosted aquifers and enrichment of novel symbionts in the deep terrestrial subsurface.</title>
        <authorList>
            <person name="Probst A.J."/>
            <person name="Ladd B."/>
            <person name="Jarett J.K."/>
            <person name="Geller-Mcgrath D.E."/>
            <person name="Sieber C.M."/>
            <person name="Emerson J.B."/>
            <person name="Anantharaman K."/>
            <person name="Thomas B.C."/>
            <person name="Malmstrom R."/>
            <person name="Stieglmeier M."/>
            <person name="Klingl A."/>
            <person name="Woyke T."/>
            <person name="Ryan C.M."/>
            <person name="Banfield J.F."/>
        </authorList>
    </citation>
    <scope>NUCLEOTIDE SEQUENCE [LARGE SCALE GENOMIC DNA]</scope>
    <source>
        <strain evidence="8">CG11_big_fil_rev_8_21_14_0_20_45_26</strain>
    </source>
</reference>